<dbReference type="Proteomes" id="UP000054342">
    <property type="component" value="Unassembled WGS sequence"/>
</dbReference>
<dbReference type="EMBL" id="KN847318">
    <property type="protein sequence ID" value="KIW58827.1"/>
    <property type="molecule type" value="Genomic_DNA"/>
</dbReference>
<organism evidence="1 2">
    <name type="scientific">Exophiala xenobiotica</name>
    <dbReference type="NCBI Taxonomy" id="348802"/>
    <lineage>
        <taxon>Eukaryota</taxon>
        <taxon>Fungi</taxon>
        <taxon>Dikarya</taxon>
        <taxon>Ascomycota</taxon>
        <taxon>Pezizomycotina</taxon>
        <taxon>Eurotiomycetes</taxon>
        <taxon>Chaetothyriomycetidae</taxon>
        <taxon>Chaetothyriales</taxon>
        <taxon>Herpotrichiellaceae</taxon>
        <taxon>Exophiala</taxon>
    </lineage>
</organism>
<protein>
    <submittedName>
        <fullName evidence="1">Uncharacterized protein</fullName>
    </submittedName>
</protein>
<evidence type="ECO:0000313" key="1">
    <source>
        <dbReference type="EMBL" id="KIW58827.1"/>
    </source>
</evidence>
<dbReference type="AlphaFoldDB" id="A0A0D2D924"/>
<sequence>MTGPTNNHAAVAYDDRSAGEVRQRGIMDAGGNVVARCSKDYLISLILEILRARAFPLVKLTRSSDVNAQLQRLRLITAEVRRLFHHPELFPSQALRARFTAIVASDANLQFVQAVKHLLLREAIGDFNRFNRVRFTRRSYETGSKGWENFYLNMAPGAPTDEDMQEDRLQTSPESSWQLIPIAGMRVIGDLVNEERVLLQWIKDTSLPVAVEPAFTTRILDLDKPEHQDPNPKNYLRQVTEEVHARPNPYYEDLKLRLDLPGHAPEPLEDFTPFVGRLESQPLPPNMPIATLNAPNLFPMISTLRKDIGTYKTRTAANANDFMNSLFDWEQFNKDHKVIKKSLGVDRQEALEALGDEAVVAFDDKNEEEDWRTELQNILWMFE</sequence>
<dbReference type="HOGENOM" id="CLU_060992_0_0_1"/>
<name>A0A0D2D924_9EURO</name>
<gene>
    <name evidence="1" type="ORF">PV05_03323</name>
</gene>
<proteinExistence type="predicted"/>
<keyword evidence="2" id="KW-1185">Reference proteome</keyword>
<reference evidence="1 2" key="1">
    <citation type="submission" date="2015-01" db="EMBL/GenBank/DDBJ databases">
        <title>The Genome Sequence of Exophiala xenobiotica CBS118157.</title>
        <authorList>
            <consortium name="The Broad Institute Genomics Platform"/>
            <person name="Cuomo C."/>
            <person name="de Hoog S."/>
            <person name="Gorbushina A."/>
            <person name="Stielow B."/>
            <person name="Teixiera M."/>
            <person name="Abouelleil A."/>
            <person name="Chapman S.B."/>
            <person name="Priest M."/>
            <person name="Young S.K."/>
            <person name="Wortman J."/>
            <person name="Nusbaum C."/>
            <person name="Birren B."/>
        </authorList>
    </citation>
    <scope>NUCLEOTIDE SEQUENCE [LARGE SCALE GENOMIC DNA]</scope>
    <source>
        <strain evidence="1 2">CBS 118157</strain>
    </source>
</reference>
<dbReference type="OrthoDB" id="4160485at2759"/>
<accession>A0A0D2D924</accession>
<dbReference type="RefSeq" id="XP_013319411.1">
    <property type="nucleotide sequence ID" value="XM_013463957.1"/>
</dbReference>
<dbReference type="GeneID" id="25325231"/>
<evidence type="ECO:0000313" key="2">
    <source>
        <dbReference type="Proteomes" id="UP000054342"/>
    </source>
</evidence>